<keyword evidence="3" id="KW-1185">Reference proteome</keyword>
<evidence type="ECO:0000313" key="2">
    <source>
        <dbReference type="EMBL" id="KAK8892874.1"/>
    </source>
</evidence>
<dbReference type="InterPro" id="IPR038765">
    <property type="entry name" value="Papain-like_cys_pep_sf"/>
</dbReference>
<feature type="domain" description="Peptidase C1A papain C-terminal" evidence="1">
    <location>
        <begin position="483"/>
        <end position="602"/>
    </location>
</feature>
<organism evidence="2 3">
    <name type="scientific">Tritrichomonas musculus</name>
    <dbReference type="NCBI Taxonomy" id="1915356"/>
    <lineage>
        <taxon>Eukaryota</taxon>
        <taxon>Metamonada</taxon>
        <taxon>Parabasalia</taxon>
        <taxon>Tritrichomonadida</taxon>
        <taxon>Tritrichomonadidae</taxon>
        <taxon>Tritrichomonas</taxon>
    </lineage>
</organism>
<gene>
    <name evidence="2" type="ORF">M9Y10_030125</name>
</gene>
<sequence length="695" mass="80194">MKSCIGFIIDLSKHTKRQLQGFDVNIQGDTIASFLPFMNLISNMINDKYDVFIGACGVDTRHGQVCDIILLLQYLSNHEWLPIVPTPSGNTRRYKNAFIRKLKDAGAENISNITEVKLSEHQCQYLMSAFQNFPNIYYEIGYIEYQEFHKDDSDEYFKLHPQAKKPKSEYGIGMGLLLGLMPFIALPMIVSDAIHNRDMLNYLELTNDQYKIMTNKVLFGVLRQFDWKTCPKQFLLFSPNEIVEMISRLYARSPPQCKNSIVDAIKTFFFESFPYLDRTLTAAYETFHVKKYLSKNLIIISNGTFKQNSQDPLEIVNSHQNEARIICCYLSQNKISNQSKQLYFNCPSDIDDKGRRLFLMSSLVQINFTVINLLERRGWIIPKSGMCRLFVHINDHNLIQEFIAMATEIIQNNDVLSNVLGTTVIQKYVSHNITSFPTTNQHEEPICWSHACATVIHMSIARITGRRLPEFVSIRDTLLDQFGRCEQNVKKVLDKILYSRYKLHYKIVDEKGAKEAIIKLRPCVASFHLTALQWYNFSRFFRENKTGILTSEIINEKVQVPKSETNGGHAVVLVDFGDGYLTFLNSWGNEWADNGRFRIKDSSVLGGISYFDIFWYESDLSPIEKKAWSERKTIALTDLIWNQFQKSPETKMICPHCQSSTQAKSYYGDCSRCVCPVCFNSFSPTIEYLSKNLIK</sequence>
<reference evidence="2 3" key="1">
    <citation type="submission" date="2024-04" db="EMBL/GenBank/DDBJ databases">
        <title>Tritrichomonas musculus Genome.</title>
        <authorList>
            <person name="Alves-Ferreira E."/>
            <person name="Grigg M."/>
            <person name="Lorenzi H."/>
            <person name="Galac M."/>
        </authorList>
    </citation>
    <scope>NUCLEOTIDE SEQUENCE [LARGE SCALE GENOMIC DNA]</scope>
    <source>
        <strain evidence="2 3">EAF2021</strain>
    </source>
</reference>
<evidence type="ECO:0000259" key="1">
    <source>
        <dbReference type="Pfam" id="PF00112"/>
    </source>
</evidence>
<proteinExistence type="predicted"/>
<dbReference type="Gene3D" id="3.90.70.10">
    <property type="entry name" value="Cysteine proteinases"/>
    <property type="match status" value="1"/>
</dbReference>
<evidence type="ECO:0000313" key="3">
    <source>
        <dbReference type="Proteomes" id="UP001470230"/>
    </source>
</evidence>
<protein>
    <recommendedName>
        <fullName evidence="1">Peptidase C1A papain C-terminal domain-containing protein</fullName>
    </recommendedName>
</protein>
<dbReference type="InterPro" id="IPR000668">
    <property type="entry name" value="Peptidase_C1A_C"/>
</dbReference>
<dbReference type="EMBL" id="JAPFFF010000004">
    <property type="protein sequence ID" value="KAK8892874.1"/>
    <property type="molecule type" value="Genomic_DNA"/>
</dbReference>
<dbReference type="SUPFAM" id="SSF54001">
    <property type="entry name" value="Cysteine proteinases"/>
    <property type="match status" value="1"/>
</dbReference>
<comment type="caution">
    <text evidence="2">The sequence shown here is derived from an EMBL/GenBank/DDBJ whole genome shotgun (WGS) entry which is preliminary data.</text>
</comment>
<dbReference type="Pfam" id="PF00112">
    <property type="entry name" value="Peptidase_C1"/>
    <property type="match status" value="1"/>
</dbReference>
<accession>A0ABR2KP47</accession>
<name>A0ABR2KP47_9EUKA</name>
<dbReference type="Proteomes" id="UP001470230">
    <property type="component" value="Unassembled WGS sequence"/>
</dbReference>